<reference evidence="2" key="1">
    <citation type="submission" date="2018-06" db="EMBL/GenBank/DDBJ databases">
        <authorList>
            <person name="Zhirakovskaya E."/>
        </authorList>
    </citation>
    <scope>NUCLEOTIDE SEQUENCE</scope>
</reference>
<dbReference type="InterPro" id="IPR025658">
    <property type="entry name" value="Cyclophilin_TM1367"/>
</dbReference>
<dbReference type="EMBL" id="UOFG01000168">
    <property type="protein sequence ID" value="VAW62370.1"/>
    <property type="molecule type" value="Genomic_DNA"/>
</dbReference>
<feature type="domain" description="Cyclophilin TM1367-like" evidence="1">
    <location>
        <begin position="4"/>
        <end position="90"/>
    </location>
</feature>
<sequence length="128" mass="14087">MSNKILISIGKVHIEAQLLDTPTARNIKDALPFASKAQLWGDEIYFETPIMAELEEDARDLVKAGELAFWAEKNCIAIGFGKTPASQPDDKAGEIRLATKASIWAHAITDVTLLKTTKASDFIFIELI</sequence>
<evidence type="ECO:0000259" key="1">
    <source>
        <dbReference type="Pfam" id="PF04126"/>
    </source>
</evidence>
<dbReference type="InterPro" id="IPR029000">
    <property type="entry name" value="Cyclophilin-like_dom_sf"/>
</dbReference>
<dbReference type="SUPFAM" id="SSF50891">
    <property type="entry name" value="Cyclophilin-like"/>
    <property type="match status" value="1"/>
</dbReference>
<accession>A0A3B0XCS4</accession>
<protein>
    <recommendedName>
        <fullName evidence="1">Cyclophilin TM1367-like domain-containing protein</fullName>
    </recommendedName>
</protein>
<evidence type="ECO:0000313" key="2">
    <source>
        <dbReference type="EMBL" id="VAW62370.1"/>
    </source>
</evidence>
<dbReference type="AlphaFoldDB" id="A0A3B0XCS4"/>
<dbReference type="Gene3D" id="2.40.100.20">
    <property type="match status" value="1"/>
</dbReference>
<gene>
    <name evidence="2" type="ORF">MNBD_GAMMA11-322</name>
</gene>
<organism evidence="2">
    <name type="scientific">hydrothermal vent metagenome</name>
    <dbReference type="NCBI Taxonomy" id="652676"/>
    <lineage>
        <taxon>unclassified sequences</taxon>
        <taxon>metagenomes</taxon>
        <taxon>ecological metagenomes</taxon>
    </lineage>
</organism>
<name>A0A3B0XCS4_9ZZZZ</name>
<dbReference type="Pfam" id="PF04126">
    <property type="entry name" value="Cyclophil_like"/>
    <property type="match status" value="1"/>
</dbReference>
<proteinExistence type="predicted"/>